<dbReference type="Pfam" id="PF00691">
    <property type="entry name" value="OmpA"/>
    <property type="match status" value="1"/>
</dbReference>
<dbReference type="CDD" id="cd07185">
    <property type="entry name" value="OmpA_C-like"/>
    <property type="match status" value="1"/>
</dbReference>
<dbReference type="InterPro" id="IPR006665">
    <property type="entry name" value="OmpA-like"/>
</dbReference>
<dbReference type="OrthoDB" id="345640at2"/>
<sequence>MSQDDPFSSLDADKTVIMPSPGGRTVSPGQSTNIWQTPGSTGTAREIDEITTAAGLNPLIAAANSLLNIVPQLRTTLQHADPSGLRNYIAQNIKAFEIRAKAAGLAPEKVIAARYALCTLLDETAASTPWGSGVWAEQSLLVMFHSEAWGGEKFFQLLSKLAENPKANRDLLEFMYICLALGFEGRYRVIENGKAHLDALRERLAQLLSKERGEYERDLSPHWHATLIKRAKILALLPVWVLAAVCGLIMLTTYLWFSFQLNNASDPIFTQIQSIRVKYPVPEPVPLPAAEPRLAEFLATEIQEGLVAVRDEEGRSVVTLRGDGLFAPGSATISEHFLPILARIASALNAVPGQVRVTGHTDNQPIRSLRFPSNWHLSQDRARSVMHFLIEKGTLASRLTAEGRADAEPVVSNNTPADRARNRRVEITLYVPRTGKRQQPLQE</sequence>
<dbReference type="Gene3D" id="1.25.40.590">
    <property type="entry name" value="Type IV / VI secretion system, DotU"/>
    <property type="match status" value="1"/>
</dbReference>
<evidence type="ECO:0000259" key="4">
    <source>
        <dbReference type="PROSITE" id="PS51123"/>
    </source>
</evidence>
<evidence type="ECO:0000256" key="1">
    <source>
        <dbReference type="PROSITE-ProRule" id="PRU00473"/>
    </source>
</evidence>
<feature type="compositionally biased region" description="Polar residues" evidence="2">
    <location>
        <begin position="27"/>
        <end position="41"/>
    </location>
</feature>
<proteinExistence type="predicted"/>
<reference evidence="5 6" key="1">
    <citation type="journal article" date="2015" name="Int. J. Syst. Evol. Microbiol.">
        <title>Nitrosospira lacus sp. nov., a psychrotolerant, ammonia-oxidizing bacterium from sandy lake sediment.</title>
        <authorList>
            <person name="Urakawa H."/>
            <person name="Garcia J.C."/>
            <person name="Nielsen J.L."/>
            <person name="Le V.Q."/>
            <person name="Kozlowski J.A."/>
            <person name="Stein L.Y."/>
            <person name="Lim C.K."/>
            <person name="Pommerening-Roser A."/>
            <person name="Martens-Habbena W."/>
            <person name="Stahl D.A."/>
            <person name="Klotz M.G."/>
        </authorList>
    </citation>
    <scope>NUCLEOTIDE SEQUENCE [LARGE SCALE GENOMIC DNA]</scope>
    <source>
        <strain evidence="5 6">APG3</strain>
    </source>
</reference>
<dbReference type="EMBL" id="CP021106">
    <property type="protein sequence ID" value="ARO88006.1"/>
    <property type="molecule type" value="Genomic_DNA"/>
</dbReference>
<dbReference type="NCBIfam" id="TIGR03349">
    <property type="entry name" value="IV_VI_DotU"/>
    <property type="match status" value="1"/>
</dbReference>
<dbReference type="PANTHER" id="PTHR38033">
    <property type="entry name" value="MEMBRANE PROTEIN-RELATED"/>
    <property type="match status" value="1"/>
</dbReference>
<dbReference type="RefSeq" id="WP_004175237.1">
    <property type="nucleotide sequence ID" value="NZ_CP021106.3"/>
</dbReference>
<dbReference type="KEGG" id="nlc:EBAPG3_009620"/>
<keyword evidence="3" id="KW-1133">Transmembrane helix</keyword>
<dbReference type="PANTHER" id="PTHR38033:SF1">
    <property type="entry name" value="DOTU FAMILY TYPE IV_VI SECRETION SYSTEM PROTEIN"/>
    <property type="match status" value="1"/>
</dbReference>
<dbReference type="GO" id="GO:0016020">
    <property type="term" value="C:membrane"/>
    <property type="evidence" value="ECO:0007669"/>
    <property type="project" value="UniProtKB-UniRule"/>
</dbReference>
<dbReference type="NCBIfam" id="TIGR03350">
    <property type="entry name" value="type_VI_ompA"/>
    <property type="match status" value="1"/>
</dbReference>
<dbReference type="Gene3D" id="3.30.1330.60">
    <property type="entry name" value="OmpA-like domain"/>
    <property type="match status" value="1"/>
</dbReference>
<dbReference type="InterPro" id="IPR017732">
    <property type="entry name" value="T4/T6SS_DotU"/>
</dbReference>
<gene>
    <name evidence="5" type="ORF">EBAPG3_009620</name>
</gene>
<evidence type="ECO:0000313" key="5">
    <source>
        <dbReference type="EMBL" id="ARO88006.1"/>
    </source>
</evidence>
<dbReference type="eggNOG" id="COG1360">
    <property type="taxonomic scope" value="Bacteria"/>
</dbReference>
<feature type="domain" description="OmpA-like" evidence="4">
    <location>
        <begin position="313"/>
        <end position="433"/>
    </location>
</feature>
<feature type="transmembrane region" description="Helical" evidence="3">
    <location>
        <begin position="233"/>
        <end position="257"/>
    </location>
</feature>
<dbReference type="PROSITE" id="PS51123">
    <property type="entry name" value="OMPA_2"/>
    <property type="match status" value="1"/>
</dbReference>
<dbReference type="NCBIfam" id="NF038228">
    <property type="entry name" value="IcmH_DotU_IVB"/>
    <property type="match status" value="1"/>
</dbReference>
<dbReference type="Proteomes" id="UP000012179">
    <property type="component" value="Chromosome"/>
</dbReference>
<protein>
    <recommendedName>
        <fullName evidence="4">OmpA-like domain-containing protein</fullName>
    </recommendedName>
</protein>
<dbReference type="InterPro" id="IPR036737">
    <property type="entry name" value="OmpA-like_sf"/>
</dbReference>
<dbReference type="eggNOG" id="COG3455">
    <property type="taxonomic scope" value="Bacteria"/>
</dbReference>
<dbReference type="AlphaFoldDB" id="A0A1W6SQD7"/>
<keyword evidence="3" id="KW-0812">Transmembrane</keyword>
<name>A0A1W6SQD7_9PROT</name>
<evidence type="ECO:0000256" key="3">
    <source>
        <dbReference type="SAM" id="Phobius"/>
    </source>
</evidence>
<feature type="region of interest" description="Disordered" evidence="2">
    <location>
        <begin position="1"/>
        <end position="41"/>
    </location>
</feature>
<dbReference type="InterPro" id="IPR017733">
    <property type="entry name" value="OmpA-like_dom_proteobacteria"/>
</dbReference>
<keyword evidence="6" id="KW-1185">Reference proteome</keyword>
<evidence type="ECO:0000256" key="2">
    <source>
        <dbReference type="SAM" id="MobiDB-lite"/>
    </source>
</evidence>
<organism evidence="5 6">
    <name type="scientific">Nitrosospira lacus</name>
    <dbReference type="NCBI Taxonomy" id="1288494"/>
    <lineage>
        <taxon>Bacteria</taxon>
        <taxon>Pseudomonadati</taxon>
        <taxon>Pseudomonadota</taxon>
        <taxon>Betaproteobacteria</taxon>
        <taxon>Nitrosomonadales</taxon>
        <taxon>Nitrosomonadaceae</taxon>
        <taxon>Nitrosospira</taxon>
    </lineage>
</organism>
<dbReference type="SUPFAM" id="SSF103088">
    <property type="entry name" value="OmpA-like"/>
    <property type="match status" value="1"/>
</dbReference>
<evidence type="ECO:0000313" key="6">
    <source>
        <dbReference type="Proteomes" id="UP000012179"/>
    </source>
</evidence>
<keyword evidence="1 3" id="KW-0472">Membrane</keyword>
<dbReference type="Pfam" id="PF09850">
    <property type="entry name" value="DotU"/>
    <property type="match status" value="1"/>
</dbReference>
<dbReference type="InterPro" id="IPR038522">
    <property type="entry name" value="T4/T6SS_DotU_sf"/>
</dbReference>
<accession>A0A1W6SQD7</accession>
<dbReference type="NCBIfam" id="NF005444">
    <property type="entry name" value="PRK07033.1"/>
    <property type="match status" value="1"/>
</dbReference>